<evidence type="ECO:0000313" key="2">
    <source>
        <dbReference type="EMBL" id="KAF9793160.1"/>
    </source>
</evidence>
<dbReference type="OrthoDB" id="3250066at2759"/>
<keyword evidence="3" id="KW-1185">Reference proteome</keyword>
<feature type="domain" description="F-box" evidence="1">
    <location>
        <begin position="23"/>
        <end position="68"/>
    </location>
</feature>
<gene>
    <name evidence="2" type="ORF">BJ322DRAFT_105104</name>
</gene>
<dbReference type="InterPro" id="IPR032675">
    <property type="entry name" value="LRR_dom_sf"/>
</dbReference>
<dbReference type="Proteomes" id="UP000736335">
    <property type="component" value="Unassembled WGS sequence"/>
</dbReference>
<dbReference type="Pfam" id="PF12937">
    <property type="entry name" value="F-box-like"/>
    <property type="match status" value="1"/>
</dbReference>
<dbReference type="EMBL" id="WIUZ02000001">
    <property type="protein sequence ID" value="KAF9793160.1"/>
    <property type="molecule type" value="Genomic_DNA"/>
</dbReference>
<reference evidence="2" key="2">
    <citation type="submission" date="2020-11" db="EMBL/GenBank/DDBJ databases">
        <authorList>
            <consortium name="DOE Joint Genome Institute"/>
            <person name="Kuo A."/>
            <person name="Miyauchi S."/>
            <person name="Kiss E."/>
            <person name="Drula E."/>
            <person name="Kohler A."/>
            <person name="Sanchez-Garcia M."/>
            <person name="Andreopoulos B."/>
            <person name="Barry K.W."/>
            <person name="Bonito G."/>
            <person name="Buee M."/>
            <person name="Carver A."/>
            <person name="Chen C."/>
            <person name="Cichocki N."/>
            <person name="Clum A."/>
            <person name="Culley D."/>
            <person name="Crous P.W."/>
            <person name="Fauchery L."/>
            <person name="Girlanda M."/>
            <person name="Hayes R."/>
            <person name="Keri Z."/>
            <person name="Labutti K."/>
            <person name="Lipzen A."/>
            <person name="Lombard V."/>
            <person name="Magnuson J."/>
            <person name="Maillard F."/>
            <person name="Morin E."/>
            <person name="Murat C."/>
            <person name="Nolan M."/>
            <person name="Ohm R."/>
            <person name="Pangilinan J."/>
            <person name="Pereira M."/>
            <person name="Perotto S."/>
            <person name="Peter M."/>
            <person name="Riley R."/>
            <person name="Sitrit Y."/>
            <person name="Stielow B."/>
            <person name="Szollosi G."/>
            <person name="Zifcakova L."/>
            <person name="Stursova M."/>
            <person name="Spatafora J.W."/>
            <person name="Tedersoo L."/>
            <person name="Vaario L.-M."/>
            <person name="Yamada A."/>
            <person name="Yan M."/>
            <person name="Wang P."/>
            <person name="Xu J."/>
            <person name="Bruns T."/>
            <person name="Baldrian P."/>
            <person name="Vilgalys R."/>
            <person name="Henrissat B."/>
            <person name="Grigoriev I.V."/>
            <person name="Hibbett D."/>
            <person name="Nagy L.G."/>
            <person name="Martin F.M."/>
        </authorList>
    </citation>
    <scope>NUCLEOTIDE SEQUENCE</scope>
    <source>
        <strain evidence="2">UH-Tt-Lm1</strain>
    </source>
</reference>
<proteinExistence type="predicted"/>
<name>A0A9P6HRJ7_9AGAM</name>
<dbReference type="SUPFAM" id="SSF52047">
    <property type="entry name" value="RNI-like"/>
    <property type="match status" value="1"/>
</dbReference>
<organism evidence="2 3">
    <name type="scientific">Thelephora terrestris</name>
    <dbReference type="NCBI Taxonomy" id="56493"/>
    <lineage>
        <taxon>Eukaryota</taxon>
        <taxon>Fungi</taxon>
        <taxon>Dikarya</taxon>
        <taxon>Basidiomycota</taxon>
        <taxon>Agaricomycotina</taxon>
        <taxon>Agaricomycetes</taxon>
        <taxon>Thelephorales</taxon>
        <taxon>Thelephoraceae</taxon>
        <taxon>Thelephora</taxon>
    </lineage>
</organism>
<dbReference type="AlphaFoldDB" id="A0A9P6HRJ7"/>
<dbReference type="Gene3D" id="1.20.1280.50">
    <property type="match status" value="1"/>
</dbReference>
<dbReference type="InterPro" id="IPR036047">
    <property type="entry name" value="F-box-like_dom_sf"/>
</dbReference>
<dbReference type="InterPro" id="IPR001810">
    <property type="entry name" value="F-box_dom"/>
</dbReference>
<reference evidence="2" key="1">
    <citation type="journal article" date="2020" name="Nat. Commun.">
        <title>Large-scale genome sequencing of mycorrhizal fungi provides insights into the early evolution of symbiotic traits.</title>
        <authorList>
            <person name="Miyauchi S."/>
            <person name="Kiss E."/>
            <person name="Kuo A."/>
            <person name="Drula E."/>
            <person name="Kohler A."/>
            <person name="Sanchez-Garcia M."/>
            <person name="Morin E."/>
            <person name="Andreopoulos B."/>
            <person name="Barry K.W."/>
            <person name="Bonito G."/>
            <person name="Buee M."/>
            <person name="Carver A."/>
            <person name="Chen C."/>
            <person name="Cichocki N."/>
            <person name="Clum A."/>
            <person name="Culley D."/>
            <person name="Crous P.W."/>
            <person name="Fauchery L."/>
            <person name="Girlanda M."/>
            <person name="Hayes R.D."/>
            <person name="Keri Z."/>
            <person name="LaButti K."/>
            <person name="Lipzen A."/>
            <person name="Lombard V."/>
            <person name="Magnuson J."/>
            <person name="Maillard F."/>
            <person name="Murat C."/>
            <person name="Nolan M."/>
            <person name="Ohm R.A."/>
            <person name="Pangilinan J."/>
            <person name="Pereira M.F."/>
            <person name="Perotto S."/>
            <person name="Peter M."/>
            <person name="Pfister S."/>
            <person name="Riley R."/>
            <person name="Sitrit Y."/>
            <person name="Stielow J.B."/>
            <person name="Szollosi G."/>
            <person name="Zifcakova L."/>
            <person name="Stursova M."/>
            <person name="Spatafora J.W."/>
            <person name="Tedersoo L."/>
            <person name="Vaario L.M."/>
            <person name="Yamada A."/>
            <person name="Yan M."/>
            <person name="Wang P."/>
            <person name="Xu J."/>
            <person name="Bruns T."/>
            <person name="Baldrian P."/>
            <person name="Vilgalys R."/>
            <person name="Dunand C."/>
            <person name="Henrissat B."/>
            <person name="Grigoriev I.V."/>
            <person name="Hibbett D."/>
            <person name="Nagy L.G."/>
            <person name="Martin F.M."/>
        </authorList>
    </citation>
    <scope>NUCLEOTIDE SEQUENCE</scope>
    <source>
        <strain evidence="2">UH-Tt-Lm1</strain>
    </source>
</reference>
<accession>A0A9P6HRJ7</accession>
<comment type="caution">
    <text evidence="2">The sequence shown here is derived from an EMBL/GenBank/DDBJ whole genome shotgun (WGS) entry which is preliminary data.</text>
</comment>
<evidence type="ECO:0000313" key="3">
    <source>
        <dbReference type="Proteomes" id="UP000736335"/>
    </source>
</evidence>
<sequence>MASRTRAIWMSVGYLKNSFAPVNRLPPEVLGLIPSSFHSKRDLINATAVCRHWRNALLSTPDLWCAVDCSGAYTPLREHMFRECLERSRSVPLNVRLTSVRHLPNIAPHLPRFASLEIQLAVREQLEKIAAHFSQPAPLLQHLTISAAATMAQGTLSLSPALFGGELVALRTLRLAGFSALKTHPHFPRLTRFDLEARSVTRFKIDGLLDVLANMPLLEALCIRFPTFSRLSTPVAPSPRLVTLPKLKEVEISVLNGVRDSSPVTPYIPPLLSALILPSVERVTIGLLPPRGSAALPSSFEQQLPSFAETATVDVYAGPGVLDMLFHGRRGSKLLLSGTYCGTFEPRFEREGFCGTPFLSVKKLVVTFERFSPGVRKNFFELLGAVERLESLEIRGKHTHEVLRLWSWLEQRTICPSLQSLVVVKNPSDSFHLILTQLEAARKSCGVPFAEVVEVASDV</sequence>
<protein>
    <recommendedName>
        <fullName evidence="1">F-box domain-containing protein</fullName>
    </recommendedName>
</protein>
<dbReference type="SUPFAM" id="SSF81383">
    <property type="entry name" value="F-box domain"/>
    <property type="match status" value="1"/>
</dbReference>
<evidence type="ECO:0000259" key="1">
    <source>
        <dbReference type="Pfam" id="PF12937"/>
    </source>
</evidence>
<dbReference type="Gene3D" id="3.80.10.10">
    <property type="entry name" value="Ribonuclease Inhibitor"/>
    <property type="match status" value="1"/>
</dbReference>